<keyword evidence="8" id="KW-0812">Transmembrane</keyword>
<comment type="cofactor">
    <cofactor evidence="6">
        <name>[2Fe-2S] cluster</name>
        <dbReference type="ChEBI" id="CHEBI:190135"/>
    </cofactor>
</comment>
<evidence type="ECO:0000256" key="6">
    <source>
        <dbReference type="ARBA" id="ARBA00034078"/>
    </source>
</evidence>
<feature type="transmembrane region" description="Helical" evidence="8">
    <location>
        <begin position="38"/>
        <end position="60"/>
    </location>
</feature>
<evidence type="ECO:0000256" key="3">
    <source>
        <dbReference type="ARBA" id="ARBA00023004"/>
    </source>
</evidence>
<evidence type="ECO:0000256" key="1">
    <source>
        <dbReference type="ARBA" id="ARBA00022714"/>
    </source>
</evidence>
<feature type="region of interest" description="Disordered" evidence="7">
    <location>
        <begin position="1"/>
        <end position="27"/>
    </location>
</feature>
<organism evidence="10 11">
    <name type="scientific">Nitrospina watsonii</name>
    <dbReference type="NCBI Taxonomy" id="1323948"/>
    <lineage>
        <taxon>Bacteria</taxon>
        <taxon>Pseudomonadati</taxon>
        <taxon>Nitrospinota/Tectimicrobiota group</taxon>
        <taxon>Nitrospinota</taxon>
        <taxon>Nitrospinia</taxon>
        <taxon>Nitrospinales</taxon>
        <taxon>Nitrospinaceae</taxon>
        <taxon>Nitrospina</taxon>
    </lineage>
</organism>
<evidence type="ECO:0000313" key="10">
    <source>
        <dbReference type="EMBL" id="CAI2718407.1"/>
    </source>
</evidence>
<keyword evidence="4" id="KW-0411">Iron-sulfur</keyword>
<reference evidence="10 11" key="1">
    <citation type="submission" date="2022-09" db="EMBL/GenBank/DDBJ databases">
        <authorList>
            <person name="Kop L."/>
        </authorList>
    </citation>
    <scope>NUCLEOTIDE SEQUENCE [LARGE SCALE GENOMIC DNA]</scope>
    <source>
        <strain evidence="10 11">347</strain>
    </source>
</reference>
<dbReference type="InterPro" id="IPR005805">
    <property type="entry name" value="Rieske_Fe-S_prot_C"/>
</dbReference>
<dbReference type="EMBL" id="OX336137">
    <property type="protein sequence ID" value="CAI2718407.1"/>
    <property type="molecule type" value="Genomic_DNA"/>
</dbReference>
<keyword evidence="11" id="KW-1185">Reference proteome</keyword>
<name>A0ABM9HEA6_9BACT</name>
<keyword evidence="1" id="KW-0001">2Fe-2S</keyword>
<dbReference type="PANTHER" id="PTHR10134">
    <property type="entry name" value="CYTOCHROME B-C1 COMPLEX SUBUNIT RIESKE, MITOCHONDRIAL"/>
    <property type="match status" value="1"/>
</dbReference>
<evidence type="ECO:0000256" key="5">
    <source>
        <dbReference type="ARBA" id="ARBA00023157"/>
    </source>
</evidence>
<dbReference type="PROSITE" id="PS51296">
    <property type="entry name" value="RIESKE"/>
    <property type="match status" value="1"/>
</dbReference>
<keyword evidence="3" id="KW-0408">Iron</keyword>
<keyword evidence="8" id="KW-1133">Transmembrane helix</keyword>
<keyword evidence="8" id="KW-0472">Membrane</keyword>
<dbReference type="InterPro" id="IPR014349">
    <property type="entry name" value="Rieske_Fe-S_prot"/>
</dbReference>
<evidence type="ECO:0000313" key="11">
    <source>
        <dbReference type="Proteomes" id="UP001157733"/>
    </source>
</evidence>
<evidence type="ECO:0000256" key="2">
    <source>
        <dbReference type="ARBA" id="ARBA00022723"/>
    </source>
</evidence>
<dbReference type="Pfam" id="PF00355">
    <property type="entry name" value="Rieske"/>
    <property type="match status" value="1"/>
</dbReference>
<feature type="domain" description="Rieske" evidence="9">
    <location>
        <begin position="71"/>
        <end position="164"/>
    </location>
</feature>
<dbReference type="SUPFAM" id="SSF50022">
    <property type="entry name" value="ISP domain"/>
    <property type="match status" value="1"/>
</dbReference>
<sequence length="187" mass="21062">MAQPSKNPNIPPAKSPAQGKGKQEKPNNLYSRRDFFSYAGWAGFMASLGLSSVYFLRLLFPRVLFEPSPKFKAGNVGDYTVGEVSTKWVKDQRVWIVREEQRLYAILARCTHLGCTPLWLRSEGKYKCPCHGSGFTMDGINFEGPAPRPLERMKVSIAPDGQIVVDKSKVFLFEKGEWDQPGAFLRT</sequence>
<dbReference type="InterPro" id="IPR036922">
    <property type="entry name" value="Rieske_2Fe-2S_sf"/>
</dbReference>
<dbReference type="Proteomes" id="UP001157733">
    <property type="component" value="Chromosome"/>
</dbReference>
<proteinExistence type="predicted"/>
<dbReference type="Gene3D" id="2.102.10.10">
    <property type="entry name" value="Rieske [2Fe-2S] iron-sulphur domain"/>
    <property type="match status" value="1"/>
</dbReference>
<dbReference type="CDD" id="cd03467">
    <property type="entry name" value="Rieske"/>
    <property type="match status" value="1"/>
</dbReference>
<dbReference type="InterPro" id="IPR017941">
    <property type="entry name" value="Rieske_2Fe-2S"/>
</dbReference>
<evidence type="ECO:0000256" key="8">
    <source>
        <dbReference type="SAM" id="Phobius"/>
    </source>
</evidence>
<dbReference type="PRINTS" id="PR00162">
    <property type="entry name" value="RIESKE"/>
</dbReference>
<keyword evidence="5" id="KW-1015">Disulfide bond</keyword>
<evidence type="ECO:0000256" key="7">
    <source>
        <dbReference type="SAM" id="MobiDB-lite"/>
    </source>
</evidence>
<keyword evidence="2" id="KW-0479">Metal-binding</keyword>
<evidence type="ECO:0000259" key="9">
    <source>
        <dbReference type="PROSITE" id="PS51296"/>
    </source>
</evidence>
<protein>
    <submittedName>
        <fullName evidence="10">Ubiquinol-cytochrome c reductase, Rieske 2Fe-2S iron sulfur subunit, petC</fullName>
    </submittedName>
</protein>
<evidence type="ECO:0000256" key="4">
    <source>
        <dbReference type="ARBA" id="ARBA00023014"/>
    </source>
</evidence>
<accession>A0ABM9HEA6</accession>
<gene>
    <name evidence="10" type="ORF">NSPWAT_1548</name>
</gene>